<reference evidence="1 2" key="1">
    <citation type="submission" date="2019-12" db="EMBL/GenBank/DDBJ databases">
        <title>Nocardia sp. nov. ET3-3 isolated from soil.</title>
        <authorList>
            <person name="Kanchanasin P."/>
            <person name="Tanasupawat S."/>
            <person name="Yuki M."/>
            <person name="Kudo T."/>
        </authorList>
    </citation>
    <scope>NUCLEOTIDE SEQUENCE [LARGE SCALE GENOMIC DNA]</scope>
    <source>
        <strain evidence="1 2">ET3-3</strain>
    </source>
</reference>
<evidence type="ECO:0000313" key="2">
    <source>
        <dbReference type="Proteomes" id="UP000466794"/>
    </source>
</evidence>
<sequence>MVDDEASLRAGSGLPTDLKTILMRLDVAMADLGARIDVAAALELPAGSQHYPAREPLSLFIR</sequence>
<comment type="caution">
    <text evidence="1">The sequence shown here is derived from an EMBL/GenBank/DDBJ whole genome shotgun (WGS) entry which is preliminary data.</text>
</comment>
<accession>A0A7K1V929</accession>
<protein>
    <submittedName>
        <fullName evidence="1">Uncharacterized protein</fullName>
    </submittedName>
</protein>
<dbReference type="RefSeq" id="WP_157392226.1">
    <property type="nucleotide sequence ID" value="NZ_WRPP01000010.1"/>
</dbReference>
<gene>
    <name evidence="1" type="ORF">GPX89_35975</name>
</gene>
<keyword evidence="2" id="KW-1185">Reference proteome</keyword>
<dbReference type="EMBL" id="WRPP01000010">
    <property type="protein sequence ID" value="MVU82618.1"/>
    <property type="molecule type" value="Genomic_DNA"/>
</dbReference>
<evidence type="ECO:0000313" key="1">
    <source>
        <dbReference type="EMBL" id="MVU82618.1"/>
    </source>
</evidence>
<name>A0A7K1V929_9NOCA</name>
<proteinExistence type="predicted"/>
<organism evidence="1 2">
    <name type="scientific">Nocardia terrae</name>
    <dbReference type="NCBI Taxonomy" id="2675851"/>
    <lineage>
        <taxon>Bacteria</taxon>
        <taxon>Bacillati</taxon>
        <taxon>Actinomycetota</taxon>
        <taxon>Actinomycetes</taxon>
        <taxon>Mycobacteriales</taxon>
        <taxon>Nocardiaceae</taxon>
        <taxon>Nocardia</taxon>
    </lineage>
</organism>
<dbReference type="AlphaFoldDB" id="A0A7K1V929"/>
<dbReference type="Proteomes" id="UP000466794">
    <property type="component" value="Unassembled WGS sequence"/>
</dbReference>